<name>A0A3B0W6Z8_9ZZZZ</name>
<accession>A0A3B0W6Z8</accession>
<sequence>MSWGYPRYVSVAEKKARAAQKLKTLQKKTPGIRPVIIAGKSLAQSWWGKSWNKNLERYADYSNRVGRGRSYVRHGAVLDLQIKTGRVTALVQGSAAQPYKVVIR</sequence>
<proteinExistence type="predicted"/>
<feature type="non-terminal residue" evidence="1">
    <location>
        <position position="104"/>
    </location>
</feature>
<organism evidence="1">
    <name type="scientific">hydrothermal vent metagenome</name>
    <dbReference type="NCBI Taxonomy" id="652676"/>
    <lineage>
        <taxon>unclassified sequences</taxon>
        <taxon>metagenomes</taxon>
        <taxon>ecological metagenomes</taxon>
    </lineage>
</organism>
<dbReference type="EMBL" id="UOEX01000330">
    <property type="protein sequence ID" value="VAW40396.1"/>
    <property type="molecule type" value="Genomic_DNA"/>
</dbReference>
<dbReference type="AlphaFoldDB" id="A0A3B0W6Z8"/>
<reference evidence="1" key="1">
    <citation type="submission" date="2018-06" db="EMBL/GenBank/DDBJ databases">
        <authorList>
            <person name="Zhirakovskaya E."/>
        </authorList>
    </citation>
    <scope>NUCLEOTIDE SEQUENCE</scope>
</reference>
<dbReference type="PANTHER" id="PTHR38133">
    <property type="entry name" value="SLR1429 PROTEIN"/>
    <property type="match status" value="1"/>
</dbReference>
<protein>
    <submittedName>
        <fullName evidence="1">Uncharacterized protein</fullName>
    </submittedName>
</protein>
<gene>
    <name evidence="1" type="ORF">MNBD_DELTA03-26</name>
</gene>
<dbReference type="PANTHER" id="PTHR38133:SF1">
    <property type="entry name" value="SLR1429 PROTEIN"/>
    <property type="match status" value="1"/>
</dbReference>
<evidence type="ECO:0000313" key="1">
    <source>
        <dbReference type="EMBL" id="VAW40396.1"/>
    </source>
</evidence>